<evidence type="ECO:0000256" key="1">
    <source>
        <dbReference type="SAM" id="SignalP"/>
    </source>
</evidence>
<accession>A0A1H1QB99</accession>
<feature type="chain" id="PRO_5038507756" description="N-acetylmuramoyl-L-alanine amidase" evidence="1">
    <location>
        <begin position="25"/>
        <end position="238"/>
    </location>
</feature>
<name>A0A1H1QB99_9ACTN</name>
<dbReference type="Proteomes" id="UP000199103">
    <property type="component" value="Chromosome I"/>
</dbReference>
<evidence type="ECO:0000313" key="2">
    <source>
        <dbReference type="EMBL" id="SDS20705.1"/>
    </source>
</evidence>
<keyword evidence="1" id="KW-0732">Signal</keyword>
<evidence type="ECO:0000313" key="3">
    <source>
        <dbReference type="Proteomes" id="UP000199103"/>
    </source>
</evidence>
<evidence type="ECO:0008006" key="4">
    <source>
        <dbReference type="Google" id="ProtNLM"/>
    </source>
</evidence>
<organism evidence="2 3">
    <name type="scientific">Microlunatus soli</name>
    <dbReference type="NCBI Taxonomy" id="630515"/>
    <lineage>
        <taxon>Bacteria</taxon>
        <taxon>Bacillati</taxon>
        <taxon>Actinomycetota</taxon>
        <taxon>Actinomycetes</taxon>
        <taxon>Propionibacteriales</taxon>
        <taxon>Propionibacteriaceae</taxon>
        <taxon>Microlunatus</taxon>
    </lineage>
</organism>
<reference evidence="2 3" key="1">
    <citation type="submission" date="2016-10" db="EMBL/GenBank/DDBJ databases">
        <authorList>
            <person name="de Groot N.N."/>
        </authorList>
    </citation>
    <scope>NUCLEOTIDE SEQUENCE [LARGE SCALE GENOMIC DNA]</scope>
    <source>
        <strain evidence="2 3">DSM 21800</strain>
    </source>
</reference>
<dbReference type="EMBL" id="LT629772">
    <property type="protein sequence ID" value="SDS20705.1"/>
    <property type="molecule type" value="Genomic_DNA"/>
</dbReference>
<dbReference type="AlphaFoldDB" id="A0A1H1QB99"/>
<protein>
    <recommendedName>
        <fullName evidence="4">N-acetylmuramoyl-L-alanine amidase</fullName>
    </recommendedName>
</protein>
<keyword evidence="3" id="KW-1185">Reference proteome</keyword>
<gene>
    <name evidence="2" type="ORF">SAMN04489812_1208</name>
</gene>
<dbReference type="RefSeq" id="WP_157683237.1">
    <property type="nucleotide sequence ID" value="NZ_LT629772.1"/>
</dbReference>
<feature type="signal peptide" evidence="1">
    <location>
        <begin position="1"/>
        <end position="24"/>
    </location>
</feature>
<sequence>MRTLRTLAVAAVALMLTLSGTSLANAEPLHPNAAGSFKTLKINGTQWKAVKKAQQIYSANNSYTLDYRIVQKYYHGTGHDTEWSHKFAAGWMQTGRSITHLPSKARSQINAYRVKVFGGVDPTVVAKRAPNCRGITGHRDYPSQGITSYYYNSCDTNNVIAGAGACLPIVAYIAGKVKGWPAAVIAGIMVFGCAVTGASVTAAKSNSSLGAIIVQVEDRGWNPTPPGHEYVIVRVLPQ</sequence>
<proteinExistence type="predicted"/>